<keyword evidence="6" id="KW-1185">Reference proteome</keyword>
<reference evidence="5" key="1">
    <citation type="submission" date="2021-09" db="EMBL/GenBank/DDBJ databases">
        <title>Genome analysis of Fictibacillus sp. KIGAM418 isolated from marine sediment.</title>
        <authorList>
            <person name="Seo M.-J."/>
            <person name="Cho E.-S."/>
            <person name="Hwang C.Y."/>
        </authorList>
    </citation>
    <scope>NUCLEOTIDE SEQUENCE</scope>
    <source>
        <strain evidence="5">KIGAM418</strain>
    </source>
</reference>
<dbReference type="InterPro" id="IPR036390">
    <property type="entry name" value="WH_DNA-bd_sf"/>
</dbReference>
<protein>
    <submittedName>
        <fullName evidence="5">Helix-turn-helix domain-containing protein</fullName>
    </submittedName>
</protein>
<dbReference type="InterPro" id="IPR001845">
    <property type="entry name" value="HTH_ArsR_DNA-bd_dom"/>
</dbReference>
<keyword evidence="1" id="KW-0805">Transcription regulation</keyword>
<evidence type="ECO:0000313" key="6">
    <source>
        <dbReference type="Proteomes" id="UP001139011"/>
    </source>
</evidence>
<dbReference type="PANTHER" id="PTHR33154">
    <property type="entry name" value="TRANSCRIPTIONAL REGULATOR, ARSR FAMILY"/>
    <property type="match status" value="1"/>
</dbReference>
<dbReference type="GO" id="GO:0003677">
    <property type="term" value="F:DNA binding"/>
    <property type="evidence" value="ECO:0007669"/>
    <property type="project" value="UniProtKB-KW"/>
</dbReference>
<evidence type="ECO:0000313" key="5">
    <source>
        <dbReference type="EMBL" id="MCK6256181.1"/>
    </source>
</evidence>
<gene>
    <name evidence="5" type="ORF">LCY76_06135</name>
</gene>
<dbReference type="InterPro" id="IPR051081">
    <property type="entry name" value="HTH_MetalResp_TranReg"/>
</dbReference>
<name>A0A9X2BC73_9BACL</name>
<dbReference type="InterPro" id="IPR011991">
    <property type="entry name" value="ArsR-like_HTH"/>
</dbReference>
<dbReference type="SMART" id="SM00418">
    <property type="entry name" value="HTH_ARSR"/>
    <property type="match status" value="1"/>
</dbReference>
<dbReference type="InterPro" id="IPR036388">
    <property type="entry name" value="WH-like_DNA-bd_sf"/>
</dbReference>
<evidence type="ECO:0000256" key="1">
    <source>
        <dbReference type="ARBA" id="ARBA00023015"/>
    </source>
</evidence>
<dbReference type="GO" id="GO:0003700">
    <property type="term" value="F:DNA-binding transcription factor activity"/>
    <property type="evidence" value="ECO:0007669"/>
    <property type="project" value="InterPro"/>
</dbReference>
<comment type="caution">
    <text evidence="5">The sequence shown here is derived from an EMBL/GenBank/DDBJ whole genome shotgun (WGS) entry which is preliminary data.</text>
</comment>
<evidence type="ECO:0000259" key="4">
    <source>
        <dbReference type="SMART" id="SM00418"/>
    </source>
</evidence>
<evidence type="ECO:0000256" key="2">
    <source>
        <dbReference type="ARBA" id="ARBA00023125"/>
    </source>
</evidence>
<keyword evidence="3" id="KW-0804">Transcription</keyword>
<sequence>MAQWKTQSIDLMKIFSDPRRLRILHLASEQPITVKQLASELNEHPSRLYYHVKKLEEAELLEVAETKQLGNLVEKYYKTVNMEGVLYRGDLQAQAEQPEVALSLTYQLIEPALKLYERSLAKVREEKKQGVELNELPYHVTINSSSDRMTAKEWQESFPTIMKALGKKDKKEFDWPERPEKKILSEEEANKVGTYQYVLISYRIEDAEELGIVTENEEEK</sequence>
<dbReference type="AlphaFoldDB" id="A0A9X2BC73"/>
<proteinExistence type="predicted"/>
<organism evidence="5 6">
    <name type="scientific">Fictibacillus marinisediminis</name>
    <dbReference type="NCBI Taxonomy" id="2878389"/>
    <lineage>
        <taxon>Bacteria</taxon>
        <taxon>Bacillati</taxon>
        <taxon>Bacillota</taxon>
        <taxon>Bacilli</taxon>
        <taxon>Bacillales</taxon>
        <taxon>Fictibacillaceae</taxon>
        <taxon>Fictibacillus</taxon>
    </lineage>
</organism>
<dbReference type="RefSeq" id="WP_248251886.1">
    <property type="nucleotide sequence ID" value="NZ_JAIWJX010000002.1"/>
</dbReference>
<feature type="domain" description="HTH arsR-type" evidence="4">
    <location>
        <begin position="10"/>
        <end position="93"/>
    </location>
</feature>
<dbReference type="Pfam" id="PF12840">
    <property type="entry name" value="HTH_20"/>
    <property type="match status" value="1"/>
</dbReference>
<dbReference type="Gene3D" id="1.10.10.10">
    <property type="entry name" value="Winged helix-like DNA-binding domain superfamily/Winged helix DNA-binding domain"/>
    <property type="match status" value="1"/>
</dbReference>
<dbReference type="PANTHER" id="PTHR33154:SF33">
    <property type="entry name" value="TRANSCRIPTIONAL REPRESSOR SDPR"/>
    <property type="match status" value="1"/>
</dbReference>
<keyword evidence="2" id="KW-0238">DNA-binding</keyword>
<evidence type="ECO:0000256" key="3">
    <source>
        <dbReference type="ARBA" id="ARBA00023163"/>
    </source>
</evidence>
<dbReference type="Proteomes" id="UP001139011">
    <property type="component" value="Unassembled WGS sequence"/>
</dbReference>
<dbReference type="SUPFAM" id="SSF46785">
    <property type="entry name" value="Winged helix' DNA-binding domain"/>
    <property type="match status" value="1"/>
</dbReference>
<dbReference type="CDD" id="cd00090">
    <property type="entry name" value="HTH_ARSR"/>
    <property type="match status" value="1"/>
</dbReference>
<accession>A0A9X2BC73</accession>
<dbReference type="EMBL" id="JAIWJX010000002">
    <property type="protein sequence ID" value="MCK6256181.1"/>
    <property type="molecule type" value="Genomic_DNA"/>
</dbReference>